<feature type="transmembrane region" description="Helical" evidence="8">
    <location>
        <begin position="295"/>
        <end position="314"/>
    </location>
</feature>
<dbReference type="EMBL" id="QLNI01000029">
    <property type="protein sequence ID" value="RAM01272.1"/>
    <property type="molecule type" value="Genomic_DNA"/>
</dbReference>
<dbReference type="InterPro" id="IPR013525">
    <property type="entry name" value="ABC2_TM"/>
</dbReference>
<feature type="transmembrane region" description="Helical" evidence="8">
    <location>
        <begin position="213"/>
        <end position="230"/>
    </location>
</feature>
<organism evidence="10 11">
    <name type="scientific">Desulfobacter hydrogenophilus</name>
    <dbReference type="NCBI Taxonomy" id="2291"/>
    <lineage>
        <taxon>Bacteria</taxon>
        <taxon>Pseudomonadati</taxon>
        <taxon>Thermodesulfobacteriota</taxon>
        <taxon>Desulfobacteria</taxon>
        <taxon>Desulfobacterales</taxon>
        <taxon>Desulfobacteraceae</taxon>
        <taxon>Desulfobacter</taxon>
    </lineage>
</organism>
<evidence type="ECO:0000313" key="10">
    <source>
        <dbReference type="EMBL" id="RAM01272.1"/>
    </source>
</evidence>
<sequence>MLMGFLAATLKKELLLLIRDRVGLVLLFVMPAVLVTIVCLVQEKVLNPTTHVLVLDNDKNEIGKIIFKGLKDSDNIIAVRGKDVGCNTETCAKALVNKGQYQFSIIIPEGSTDFAFDQARLFALGQTGSPGTNGRQITVYFDPSVQGGFRAAVLSAVSKVLLCLEYEIKLRQAVFPTDRPPDASPPAQWFDIKEAWATEFGFIKMPTSVQQNVPAWALFGIFFICVPLAGSMIQERENKTLDRLKTMPVPGFIFIFGKIAAYICVCLIQFFFVFLIGKFLFPLLGLPAFVVDGPWLAVFIIIAACAVAAANYGMMLGQLAGSYEQALVIGPTTIVIAAALGGIIVPVYLMPGPMQLISNLSPLAWALDAFYDILLRGKQIKDVLPEAGYLILFGIAASGVSHLSFKYKK</sequence>
<evidence type="ECO:0000256" key="7">
    <source>
        <dbReference type="ARBA" id="ARBA00023136"/>
    </source>
</evidence>
<dbReference type="Pfam" id="PF12698">
    <property type="entry name" value="ABC2_membrane_3"/>
    <property type="match status" value="1"/>
</dbReference>
<dbReference type="PANTHER" id="PTHR30294">
    <property type="entry name" value="MEMBRANE COMPONENT OF ABC TRANSPORTER YHHJ-RELATED"/>
    <property type="match status" value="1"/>
</dbReference>
<keyword evidence="7 8" id="KW-0472">Membrane</keyword>
<feature type="transmembrane region" description="Helical" evidence="8">
    <location>
        <begin position="387"/>
        <end position="405"/>
    </location>
</feature>
<accession>A0A328FCX0</accession>
<evidence type="ECO:0000256" key="4">
    <source>
        <dbReference type="ARBA" id="ARBA00022475"/>
    </source>
</evidence>
<proteinExistence type="inferred from homology"/>
<feature type="domain" description="ABC transmembrane type-2" evidence="9">
    <location>
        <begin position="172"/>
        <end position="408"/>
    </location>
</feature>
<keyword evidence="6 8" id="KW-1133">Transmembrane helix</keyword>
<evidence type="ECO:0000259" key="9">
    <source>
        <dbReference type="PROSITE" id="PS51012"/>
    </source>
</evidence>
<evidence type="ECO:0000256" key="2">
    <source>
        <dbReference type="ARBA" id="ARBA00007783"/>
    </source>
</evidence>
<evidence type="ECO:0000256" key="8">
    <source>
        <dbReference type="SAM" id="Phobius"/>
    </source>
</evidence>
<dbReference type="GO" id="GO:0005886">
    <property type="term" value="C:plasma membrane"/>
    <property type="evidence" value="ECO:0007669"/>
    <property type="project" value="UniProtKB-SubCell"/>
</dbReference>
<evidence type="ECO:0000313" key="11">
    <source>
        <dbReference type="Proteomes" id="UP000248798"/>
    </source>
</evidence>
<evidence type="ECO:0000256" key="5">
    <source>
        <dbReference type="ARBA" id="ARBA00022692"/>
    </source>
</evidence>
<evidence type="ECO:0000256" key="1">
    <source>
        <dbReference type="ARBA" id="ARBA00004651"/>
    </source>
</evidence>
<dbReference type="InterPro" id="IPR051449">
    <property type="entry name" value="ABC-2_transporter_component"/>
</dbReference>
<feature type="transmembrane region" description="Helical" evidence="8">
    <location>
        <begin position="326"/>
        <end position="350"/>
    </location>
</feature>
<dbReference type="InterPro" id="IPR047817">
    <property type="entry name" value="ABC2_TM_bact-type"/>
</dbReference>
<comment type="subcellular location">
    <subcellularLocation>
        <location evidence="1">Cell membrane</location>
        <topology evidence="1">Multi-pass membrane protein</topology>
    </subcellularLocation>
</comment>
<dbReference type="AlphaFoldDB" id="A0A328FCX0"/>
<feature type="transmembrane region" description="Helical" evidence="8">
    <location>
        <begin position="21"/>
        <end position="41"/>
    </location>
</feature>
<keyword evidence="4" id="KW-1003">Cell membrane</keyword>
<dbReference type="PANTHER" id="PTHR30294:SF38">
    <property type="entry name" value="TRANSPORT PERMEASE PROTEIN"/>
    <property type="match status" value="1"/>
</dbReference>
<evidence type="ECO:0000256" key="3">
    <source>
        <dbReference type="ARBA" id="ARBA00022448"/>
    </source>
</evidence>
<dbReference type="PROSITE" id="PS51012">
    <property type="entry name" value="ABC_TM2"/>
    <property type="match status" value="1"/>
</dbReference>
<name>A0A328FCX0_9BACT</name>
<comment type="similarity">
    <text evidence="2">Belongs to the ABC-2 integral membrane protein family.</text>
</comment>
<keyword evidence="3" id="KW-0813">Transport</keyword>
<protein>
    <recommendedName>
        <fullName evidence="9">ABC transmembrane type-2 domain-containing protein</fullName>
    </recommendedName>
</protein>
<feature type="transmembrane region" description="Helical" evidence="8">
    <location>
        <begin position="251"/>
        <end position="275"/>
    </location>
</feature>
<dbReference type="GO" id="GO:0140359">
    <property type="term" value="F:ABC-type transporter activity"/>
    <property type="evidence" value="ECO:0007669"/>
    <property type="project" value="InterPro"/>
</dbReference>
<evidence type="ECO:0000256" key="6">
    <source>
        <dbReference type="ARBA" id="ARBA00022989"/>
    </source>
</evidence>
<keyword evidence="5 8" id="KW-0812">Transmembrane</keyword>
<gene>
    <name evidence="10" type="ORF">DO021_14440</name>
</gene>
<comment type="caution">
    <text evidence="10">The sequence shown here is derived from an EMBL/GenBank/DDBJ whole genome shotgun (WGS) entry which is preliminary data.</text>
</comment>
<dbReference type="Proteomes" id="UP000248798">
    <property type="component" value="Unassembled WGS sequence"/>
</dbReference>
<reference evidence="10 11" key="1">
    <citation type="submission" date="2018-06" db="EMBL/GenBank/DDBJ databases">
        <title>Complete Genome Sequence of Desulfobacter hydrogenophilus (DSM3380).</title>
        <authorList>
            <person name="Marietou A."/>
            <person name="Schreiber L."/>
            <person name="Marshall I."/>
            <person name="Jorgensen B."/>
        </authorList>
    </citation>
    <scope>NUCLEOTIDE SEQUENCE [LARGE SCALE GENOMIC DNA]</scope>
    <source>
        <strain evidence="10 11">DSM 3380</strain>
    </source>
</reference>